<protein>
    <submittedName>
        <fullName evidence="2">Uncharacterized protein</fullName>
    </submittedName>
</protein>
<comment type="caution">
    <text evidence="2">The sequence shown here is derived from an EMBL/GenBank/DDBJ whole genome shotgun (WGS) entry which is preliminary data.</text>
</comment>
<evidence type="ECO:0000313" key="3">
    <source>
        <dbReference type="Proteomes" id="UP000319160"/>
    </source>
</evidence>
<dbReference type="AlphaFoldDB" id="A0A553HR65"/>
<gene>
    <name evidence="2" type="ORF">FHL15_008623</name>
</gene>
<keyword evidence="3" id="KW-1185">Reference proteome</keyword>
<dbReference type="EMBL" id="VFLP01000055">
    <property type="protein sequence ID" value="TRX90454.1"/>
    <property type="molecule type" value="Genomic_DNA"/>
</dbReference>
<evidence type="ECO:0000313" key="2">
    <source>
        <dbReference type="EMBL" id="TRX90454.1"/>
    </source>
</evidence>
<evidence type="ECO:0000256" key="1">
    <source>
        <dbReference type="SAM" id="Coils"/>
    </source>
</evidence>
<dbReference type="Proteomes" id="UP000319160">
    <property type="component" value="Unassembled WGS sequence"/>
</dbReference>
<feature type="coiled-coil region" evidence="1">
    <location>
        <begin position="277"/>
        <end position="304"/>
    </location>
</feature>
<sequence length="517" mass="59760">MLGDSENRSRGHVSSSIMPYDHLEWVPVHSPDSGDDWCRTPSTDDQVYWASPASCHSAVSTDNDPYYNAIRLAVVECELEDVRERERTQTSEIAAREKRISELILGLDKERNKSELLGGKLCDLFVVVTQNQQYELDKVQRQLMNLQLDAENGFWSQAWRNLQQRLHNLNHKLDRYIGLSSSTEIFAGIQTDELTLFLGSLLGNLPKMREEVERLSGYIEEEKAIDTQDKLQADKHAYEHMTREHARQEDDDSAKLRAPFSMTNILNRYYGFSQLHREMMETRKERLQELLDRTSTELSRLQADLAYEEGRTANMRTRMEFWGYGLEGSKAECPFTLLENLEKKRLMLKHGSQELEGIVKTIHQLPSRFHIIDIRDPEEYHASRDPKLAHNEAKESSGNSGRAVIAGQREDTMYIAELEAKLAEKQANEKAWAAHFESLHRQENEAKESLKKQIDSVEVKNKELQKIVTMVTGKLFQRRERLWDLSATARQMGEELISTLGQLGISCDKPQVYENEW</sequence>
<name>A0A553HR65_9PEZI</name>
<feature type="coiled-coil region" evidence="1">
    <location>
        <begin position="415"/>
        <end position="467"/>
    </location>
</feature>
<accession>A0A553HR65</accession>
<organism evidence="2 3">
    <name type="scientific">Xylaria flabelliformis</name>
    <dbReference type="NCBI Taxonomy" id="2512241"/>
    <lineage>
        <taxon>Eukaryota</taxon>
        <taxon>Fungi</taxon>
        <taxon>Dikarya</taxon>
        <taxon>Ascomycota</taxon>
        <taxon>Pezizomycotina</taxon>
        <taxon>Sordariomycetes</taxon>
        <taxon>Xylariomycetidae</taxon>
        <taxon>Xylariales</taxon>
        <taxon>Xylariaceae</taxon>
        <taxon>Xylaria</taxon>
    </lineage>
</organism>
<keyword evidence="1" id="KW-0175">Coiled coil</keyword>
<proteinExistence type="predicted"/>
<dbReference type="OrthoDB" id="4698826at2759"/>
<reference evidence="3" key="1">
    <citation type="submission" date="2019-06" db="EMBL/GenBank/DDBJ databases">
        <title>Draft genome sequence of the griseofulvin-producing fungus Xylaria cubensis strain G536.</title>
        <authorList>
            <person name="Mead M.E."/>
            <person name="Raja H.A."/>
            <person name="Steenwyk J.L."/>
            <person name="Knowles S.L."/>
            <person name="Oberlies N.H."/>
            <person name="Rokas A."/>
        </authorList>
    </citation>
    <scope>NUCLEOTIDE SEQUENCE [LARGE SCALE GENOMIC DNA]</scope>
    <source>
        <strain evidence="3">G536</strain>
    </source>
</reference>